<organism evidence="1 2">
    <name type="scientific">Heterorhabditis bacteriophora</name>
    <name type="common">Entomopathogenic nematode worm</name>
    <dbReference type="NCBI Taxonomy" id="37862"/>
    <lineage>
        <taxon>Eukaryota</taxon>
        <taxon>Metazoa</taxon>
        <taxon>Ecdysozoa</taxon>
        <taxon>Nematoda</taxon>
        <taxon>Chromadorea</taxon>
        <taxon>Rhabditida</taxon>
        <taxon>Rhabditina</taxon>
        <taxon>Rhabditomorpha</taxon>
        <taxon>Strongyloidea</taxon>
        <taxon>Heterorhabditidae</taxon>
        <taxon>Heterorhabditis</taxon>
    </lineage>
</organism>
<dbReference type="WBParaSite" id="Hba_14268">
    <property type="protein sequence ID" value="Hba_14268"/>
    <property type="gene ID" value="Hba_14268"/>
</dbReference>
<keyword evidence="1" id="KW-1185">Reference proteome</keyword>
<evidence type="ECO:0000313" key="1">
    <source>
        <dbReference type="Proteomes" id="UP000095283"/>
    </source>
</evidence>
<dbReference type="AlphaFoldDB" id="A0A1I7X9S5"/>
<evidence type="ECO:0000313" key="2">
    <source>
        <dbReference type="WBParaSite" id="Hba_14268"/>
    </source>
</evidence>
<accession>A0A1I7X9S5</accession>
<reference evidence="2" key="1">
    <citation type="submission" date="2016-11" db="UniProtKB">
        <authorList>
            <consortium name="WormBaseParasite"/>
        </authorList>
    </citation>
    <scope>IDENTIFICATION</scope>
</reference>
<dbReference type="Proteomes" id="UP000095283">
    <property type="component" value="Unplaced"/>
</dbReference>
<sequence length="78" mass="8932">MYIVSFKQNAFAALYLEIQISYRSPAILLIDCDSEFDEAALMWTQAVHFQQQGVQRWEASKRAALSGMGKELRDDTDN</sequence>
<proteinExistence type="predicted"/>
<name>A0A1I7X9S5_HETBA</name>
<protein>
    <submittedName>
        <fullName evidence="2">PH domain-containing protein</fullName>
    </submittedName>
</protein>